<comment type="caution">
    <text evidence="2">The sequence shown here is derived from an EMBL/GenBank/DDBJ whole genome shotgun (WGS) entry which is preliminary data.</text>
</comment>
<reference evidence="2 3" key="1">
    <citation type="journal article" date="2020" name="J. Phycol.">
        <title>Comparative genome analysis reveals Cyanidiococcus gen. nov., a new extremophilic red algal genus sister to Cyanidioschyzon (Cyanidioschyzonaceae, Rhodophyta).</title>
        <authorList>
            <person name="Liu S.-L."/>
            <person name="Chiang Y.-R."/>
            <person name="Yoon H.S."/>
            <person name="Fu H.-Y."/>
        </authorList>
    </citation>
    <scope>NUCLEOTIDE SEQUENCE [LARGE SCALE GENOMIC DNA]</scope>
    <source>
        <strain evidence="2 3">THAL066</strain>
    </source>
</reference>
<feature type="compositionally biased region" description="Polar residues" evidence="1">
    <location>
        <begin position="89"/>
        <end position="105"/>
    </location>
</feature>
<accession>A0A7J7IMA0</accession>
<proteinExistence type="predicted"/>
<dbReference type="EMBL" id="VWRR01000005">
    <property type="protein sequence ID" value="KAF6003839.1"/>
    <property type="molecule type" value="Genomic_DNA"/>
</dbReference>
<keyword evidence="3" id="KW-1185">Reference proteome</keyword>
<dbReference type="Proteomes" id="UP000530660">
    <property type="component" value="Unassembled WGS sequence"/>
</dbReference>
<organism evidence="2 3">
    <name type="scientific">Cyanidiococcus yangmingshanensis</name>
    <dbReference type="NCBI Taxonomy" id="2690220"/>
    <lineage>
        <taxon>Eukaryota</taxon>
        <taxon>Rhodophyta</taxon>
        <taxon>Bangiophyceae</taxon>
        <taxon>Cyanidiales</taxon>
        <taxon>Cyanidiaceae</taxon>
        <taxon>Cyanidiococcus</taxon>
    </lineage>
</organism>
<name>A0A7J7IMA0_9RHOD</name>
<gene>
    <name evidence="2" type="ORF">F1559_005186</name>
</gene>
<dbReference type="AlphaFoldDB" id="A0A7J7IMA0"/>
<dbReference type="OrthoDB" id="48232at2759"/>
<protein>
    <submittedName>
        <fullName evidence="2">Uncharacterized protein</fullName>
    </submittedName>
</protein>
<sequence length="127" mass="13769">MLYSPTWAVRRCTRATSGGGCNGQAANQERVTPLRVESFVSSQWKVSARPIISRRDGDDHASIFVLFCVESVLTMANIMRDTSVFHQRQQVLDPPSRQNTQSQPAVLSGGKLSTVAIEASSASATNS</sequence>
<evidence type="ECO:0000313" key="3">
    <source>
        <dbReference type="Proteomes" id="UP000530660"/>
    </source>
</evidence>
<evidence type="ECO:0000313" key="2">
    <source>
        <dbReference type="EMBL" id="KAF6003839.1"/>
    </source>
</evidence>
<evidence type="ECO:0000256" key="1">
    <source>
        <dbReference type="SAM" id="MobiDB-lite"/>
    </source>
</evidence>
<feature type="region of interest" description="Disordered" evidence="1">
    <location>
        <begin position="89"/>
        <end position="109"/>
    </location>
</feature>